<gene>
    <name evidence="1" type="ORF">Q604_UNBC05458G0001</name>
</gene>
<reference evidence="1" key="1">
    <citation type="submission" date="2013-12" db="EMBL/GenBank/DDBJ databases">
        <title>A Varibaculum cambriense genome reconstructed from a premature infant gut community with otherwise low bacterial novelty that shifts toward anaerobic metabolism during the third week of life.</title>
        <authorList>
            <person name="Brown C.T."/>
            <person name="Sharon I."/>
            <person name="Thomas B.C."/>
            <person name="Castelle C.J."/>
            <person name="Morowitz M.J."/>
            <person name="Banfield J.F."/>
        </authorList>
    </citation>
    <scope>NUCLEOTIDE SEQUENCE</scope>
</reference>
<proteinExistence type="predicted"/>
<comment type="caution">
    <text evidence="1">The sequence shown here is derived from an EMBL/GenBank/DDBJ whole genome shotgun (WGS) entry which is preliminary data.</text>
</comment>
<protein>
    <submittedName>
        <fullName evidence="1">Uncharacterized protein</fullName>
    </submittedName>
</protein>
<dbReference type="EMBL" id="AZMM01005458">
    <property type="protein sequence ID" value="ETJ40634.1"/>
    <property type="molecule type" value="Genomic_DNA"/>
</dbReference>
<organism evidence="1">
    <name type="scientific">human gut metagenome</name>
    <dbReference type="NCBI Taxonomy" id="408170"/>
    <lineage>
        <taxon>unclassified sequences</taxon>
        <taxon>metagenomes</taxon>
        <taxon>organismal metagenomes</taxon>
    </lineage>
</organism>
<accession>W1YHF0</accession>
<sequence>SHNVMLVRALREDQVDRLGVEVV</sequence>
<evidence type="ECO:0000313" key="1">
    <source>
        <dbReference type="EMBL" id="ETJ40634.1"/>
    </source>
</evidence>
<dbReference type="AlphaFoldDB" id="W1YHF0"/>
<feature type="non-terminal residue" evidence="1">
    <location>
        <position position="1"/>
    </location>
</feature>
<name>W1YHF0_9ZZZZ</name>